<keyword evidence="1" id="KW-0472">Membrane</keyword>
<evidence type="ECO:0000313" key="2">
    <source>
        <dbReference type="EMBL" id="MBB6695283.1"/>
    </source>
</evidence>
<dbReference type="AlphaFoldDB" id="A0A841UAM3"/>
<accession>A0A841UAM3</accession>
<keyword evidence="1" id="KW-1133">Transmembrane helix</keyword>
<evidence type="ECO:0000313" key="3">
    <source>
        <dbReference type="Proteomes" id="UP000553776"/>
    </source>
</evidence>
<feature type="transmembrane region" description="Helical" evidence="1">
    <location>
        <begin position="120"/>
        <end position="140"/>
    </location>
</feature>
<feature type="transmembrane region" description="Helical" evidence="1">
    <location>
        <begin position="212"/>
        <end position="232"/>
    </location>
</feature>
<keyword evidence="1" id="KW-0812">Transmembrane</keyword>
<protein>
    <recommendedName>
        <fullName evidence="4">ABC-2 family transporter</fullName>
    </recommendedName>
</protein>
<keyword evidence="3" id="KW-1185">Reference proteome</keyword>
<reference evidence="2 3" key="1">
    <citation type="submission" date="2020-08" db="EMBL/GenBank/DDBJ databases">
        <title>Cohnella phylogeny.</title>
        <authorList>
            <person name="Dunlap C."/>
        </authorList>
    </citation>
    <scope>NUCLEOTIDE SEQUENCE [LARGE SCALE GENOMIC DNA]</scope>
    <source>
        <strain evidence="2 3">DSM 25239</strain>
    </source>
</reference>
<sequence>MNRYLKLVHMEIHRFRYFLLGLMALTLVGQILTVAIATSNEAAKFRDPARFSIDSADKLSFEWIVRISQGMFALPILISMAALLFYVFLIWYRDWLGRSTFMYRLLALPTARRNLYLSKLTAIVLFVFVLLSFQLILLAFEQLIFHWIVPADIRGESVFTDVILSNWLFEVLLPLSGSQFVSLYGFGIMAVTVLFTAILLERSYRIWGIGYAAAYVAACGFAVYATPFALGVNQLGSYFYQWEIFAIEAAVCFLVTAVSVALGFRLLNKRISV</sequence>
<gene>
    <name evidence="2" type="ORF">H7B90_28195</name>
</gene>
<evidence type="ECO:0000256" key="1">
    <source>
        <dbReference type="SAM" id="Phobius"/>
    </source>
</evidence>
<organism evidence="2 3">
    <name type="scientific">Cohnella xylanilytica</name>
    <dbReference type="NCBI Taxonomy" id="557555"/>
    <lineage>
        <taxon>Bacteria</taxon>
        <taxon>Bacillati</taxon>
        <taxon>Bacillota</taxon>
        <taxon>Bacilli</taxon>
        <taxon>Bacillales</taxon>
        <taxon>Paenibacillaceae</taxon>
        <taxon>Cohnella</taxon>
    </lineage>
</organism>
<evidence type="ECO:0008006" key="4">
    <source>
        <dbReference type="Google" id="ProtNLM"/>
    </source>
</evidence>
<dbReference type="Proteomes" id="UP000553776">
    <property type="component" value="Unassembled WGS sequence"/>
</dbReference>
<comment type="caution">
    <text evidence="2">The sequence shown here is derived from an EMBL/GenBank/DDBJ whole genome shotgun (WGS) entry which is preliminary data.</text>
</comment>
<proteinExistence type="predicted"/>
<feature type="transmembrane region" description="Helical" evidence="1">
    <location>
        <begin position="181"/>
        <end position="200"/>
    </location>
</feature>
<name>A0A841UAM3_9BACL</name>
<dbReference type="EMBL" id="JACJVR010000120">
    <property type="protein sequence ID" value="MBB6695283.1"/>
    <property type="molecule type" value="Genomic_DNA"/>
</dbReference>
<dbReference type="RefSeq" id="WP_185139241.1">
    <property type="nucleotide sequence ID" value="NZ_JACJVR010000120.1"/>
</dbReference>
<feature type="transmembrane region" description="Helical" evidence="1">
    <location>
        <begin position="244"/>
        <end position="267"/>
    </location>
</feature>
<feature type="transmembrane region" description="Helical" evidence="1">
    <location>
        <begin position="72"/>
        <end position="92"/>
    </location>
</feature>